<dbReference type="AlphaFoldDB" id="A0AA88DQA2"/>
<evidence type="ECO:0000313" key="4">
    <source>
        <dbReference type="Proteomes" id="UP001187192"/>
    </source>
</evidence>
<accession>A0AA88DQA2</accession>
<dbReference type="EMBL" id="BTGU01000089">
    <property type="protein sequence ID" value="GMN59622.1"/>
    <property type="molecule type" value="Genomic_DNA"/>
</dbReference>
<proteinExistence type="predicted"/>
<dbReference type="Proteomes" id="UP001187192">
    <property type="component" value="Unassembled WGS sequence"/>
</dbReference>
<feature type="compositionally biased region" description="Polar residues" evidence="1">
    <location>
        <begin position="1"/>
        <end position="11"/>
    </location>
</feature>
<keyword evidence="4" id="KW-1185">Reference proteome</keyword>
<reference evidence="3" key="1">
    <citation type="submission" date="2023-07" db="EMBL/GenBank/DDBJ databases">
        <title>draft genome sequence of fig (Ficus carica).</title>
        <authorList>
            <person name="Takahashi T."/>
            <person name="Nishimura K."/>
        </authorList>
    </citation>
    <scope>NUCLEOTIDE SEQUENCE</scope>
</reference>
<keyword evidence="2" id="KW-0812">Transmembrane</keyword>
<organism evidence="3 4">
    <name type="scientific">Ficus carica</name>
    <name type="common">Common fig</name>
    <dbReference type="NCBI Taxonomy" id="3494"/>
    <lineage>
        <taxon>Eukaryota</taxon>
        <taxon>Viridiplantae</taxon>
        <taxon>Streptophyta</taxon>
        <taxon>Embryophyta</taxon>
        <taxon>Tracheophyta</taxon>
        <taxon>Spermatophyta</taxon>
        <taxon>Magnoliopsida</taxon>
        <taxon>eudicotyledons</taxon>
        <taxon>Gunneridae</taxon>
        <taxon>Pentapetalae</taxon>
        <taxon>rosids</taxon>
        <taxon>fabids</taxon>
        <taxon>Rosales</taxon>
        <taxon>Moraceae</taxon>
        <taxon>Ficeae</taxon>
        <taxon>Ficus</taxon>
    </lineage>
</organism>
<name>A0AA88DQA2_FICCA</name>
<comment type="caution">
    <text evidence="3">The sequence shown here is derived from an EMBL/GenBank/DDBJ whole genome shotgun (WGS) entry which is preliminary data.</text>
</comment>
<evidence type="ECO:0000256" key="1">
    <source>
        <dbReference type="SAM" id="MobiDB-lite"/>
    </source>
</evidence>
<protein>
    <submittedName>
        <fullName evidence="3">Uncharacterized protein</fullName>
    </submittedName>
</protein>
<gene>
    <name evidence="3" type="ORF">TIFTF001_028717</name>
</gene>
<keyword evidence="2" id="KW-0472">Membrane</keyword>
<sequence>MEYSDNKNNMAASAAGDDDSNKQPNAEMKMTKEKKLGGIRTMPFILALQFSLGYF</sequence>
<dbReference type="Gramene" id="FCD_00027648-RA">
    <property type="protein sequence ID" value="FCD_00027648-RA:cds"/>
    <property type="gene ID" value="FCD_00027648"/>
</dbReference>
<evidence type="ECO:0000256" key="2">
    <source>
        <dbReference type="SAM" id="Phobius"/>
    </source>
</evidence>
<feature type="transmembrane region" description="Helical" evidence="2">
    <location>
        <begin position="37"/>
        <end position="54"/>
    </location>
</feature>
<feature type="region of interest" description="Disordered" evidence="1">
    <location>
        <begin position="1"/>
        <end position="28"/>
    </location>
</feature>
<evidence type="ECO:0000313" key="3">
    <source>
        <dbReference type="EMBL" id="GMN59622.1"/>
    </source>
</evidence>
<keyword evidence="2" id="KW-1133">Transmembrane helix</keyword>